<organism evidence="2 3">
    <name type="scientific">Neisseria bacilliformis ATCC BAA-1200</name>
    <dbReference type="NCBI Taxonomy" id="888742"/>
    <lineage>
        <taxon>Bacteria</taxon>
        <taxon>Pseudomonadati</taxon>
        <taxon>Pseudomonadota</taxon>
        <taxon>Betaproteobacteria</taxon>
        <taxon>Neisseriales</taxon>
        <taxon>Neisseriaceae</taxon>
        <taxon>Neisseria</taxon>
    </lineage>
</organism>
<comment type="caution">
    <text evidence="2">The sequence shown here is derived from an EMBL/GenBank/DDBJ whole genome shotgun (WGS) entry which is preliminary data.</text>
</comment>
<feature type="chain" id="PRO_5003279430" evidence="1">
    <location>
        <begin position="19"/>
        <end position="144"/>
    </location>
</feature>
<dbReference type="EMBL" id="AFAY01000017">
    <property type="protein sequence ID" value="EGF11424.1"/>
    <property type="molecule type" value="Genomic_DNA"/>
</dbReference>
<feature type="signal peptide" evidence="1">
    <location>
        <begin position="1"/>
        <end position="18"/>
    </location>
</feature>
<sequence length="144" mass="15247">MDKPSAIIAAAAVSSLLAACTAPDPDPGSPAFEQSRTILNQGVALYQQGDYAAALPLFKQSAAMGNLKAPRYIGLMYLNGSGLSKDPARAFAQFQTAAAKGDITSQYWLGWCYEHGAGTAQNYAQALHWYQISAQRGDHIAAPP</sequence>
<dbReference type="RefSeq" id="WP_007341889.1">
    <property type="nucleotide sequence ID" value="NZ_GL878494.1"/>
</dbReference>
<name>F2BAX4_9NEIS</name>
<dbReference type="PANTHER" id="PTHR43628">
    <property type="entry name" value="ACTIVATOR OF C KINASE PROTEIN 1-RELATED"/>
    <property type="match status" value="1"/>
</dbReference>
<evidence type="ECO:0000256" key="1">
    <source>
        <dbReference type="SAM" id="SignalP"/>
    </source>
</evidence>
<dbReference type="InterPro" id="IPR006597">
    <property type="entry name" value="Sel1-like"/>
</dbReference>
<dbReference type="PANTHER" id="PTHR43628:SF1">
    <property type="entry name" value="CHITIN SYNTHASE REGULATORY FACTOR 2-RELATED"/>
    <property type="match status" value="1"/>
</dbReference>
<dbReference type="AlphaFoldDB" id="F2BAX4"/>
<protein>
    <submittedName>
        <fullName evidence="2">Sel1 repeat superfamily protein</fullName>
    </submittedName>
</protein>
<keyword evidence="1" id="KW-0732">Signal</keyword>
<dbReference type="InterPro" id="IPR052945">
    <property type="entry name" value="Mitotic_Regulator"/>
</dbReference>
<keyword evidence="3" id="KW-1185">Reference proteome</keyword>
<dbReference type="Proteomes" id="UP000004105">
    <property type="component" value="Unassembled WGS sequence"/>
</dbReference>
<dbReference type="Pfam" id="PF08238">
    <property type="entry name" value="Sel1"/>
    <property type="match status" value="3"/>
</dbReference>
<proteinExistence type="predicted"/>
<dbReference type="HOGENOM" id="CLU_000288_36_10_4"/>
<dbReference type="PROSITE" id="PS51257">
    <property type="entry name" value="PROKAR_LIPOPROTEIN"/>
    <property type="match status" value="1"/>
</dbReference>
<accession>F2BAX4</accession>
<gene>
    <name evidence="2" type="ORF">HMPREF9123_0878</name>
</gene>
<evidence type="ECO:0000313" key="3">
    <source>
        <dbReference type="Proteomes" id="UP000004105"/>
    </source>
</evidence>
<dbReference type="Gene3D" id="1.25.40.10">
    <property type="entry name" value="Tetratricopeptide repeat domain"/>
    <property type="match status" value="1"/>
</dbReference>
<dbReference type="SMART" id="SM00671">
    <property type="entry name" value="SEL1"/>
    <property type="match status" value="3"/>
</dbReference>
<dbReference type="InterPro" id="IPR011990">
    <property type="entry name" value="TPR-like_helical_dom_sf"/>
</dbReference>
<evidence type="ECO:0000313" key="2">
    <source>
        <dbReference type="EMBL" id="EGF11424.1"/>
    </source>
</evidence>
<reference evidence="2 3" key="1">
    <citation type="submission" date="2011-02" db="EMBL/GenBank/DDBJ databases">
        <authorList>
            <person name="Muzny D."/>
            <person name="Qin X."/>
            <person name="Deng J."/>
            <person name="Jiang H."/>
            <person name="Liu Y."/>
            <person name="Qu J."/>
            <person name="Song X.-Z."/>
            <person name="Zhang L."/>
            <person name="Thornton R."/>
            <person name="Coyle M."/>
            <person name="Francisco L."/>
            <person name="Jackson L."/>
            <person name="Javaid M."/>
            <person name="Korchina V."/>
            <person name="Kovar C."/>
            <person name="Mata R."/>
            <person name="Mathew T."/>
            <person name="Ngo R."/>
            <person name="Nguyen L."/>
            <person name="Nguyen N."/>
            <person name="Okwuonu G."/>
            <person name="Ongeri F."/>
            <person name="Pham C."/>
            <person name="Simmons D."/>
            <person name="Wilczek-Boney K."/>
            <person name="Hale W."/>
            <person name="Jakkamsetti A."/>
            <person name="Pham P."/>
            <person name="Ruth R."/>
            <person name="San Lucas F."/>
            <person name="Warren J."/>
            <person name="Zhang J."/>
            <person name="Zhao Z."/>
            <person name="Zhou C."/>
            <person name="Zhu D."/>
            <person name="Lee S."/>
            <person name="Bess C."/>
            <person name="Blankenburg K."/>
            <person name="Forbes L."/>
            <person name="Fu Q."/>
            <person name="Gubbala S."/>
            <person name="Hirani K."/>
            <person name="Jayaseelan J.C."/>
            <person name="Lara F."/>
            <person name="Munidasa M."/>
            <person name="Palculict T."/>
            <person name="Patil S."/>
            <person name="Pu L.-L."/>
            <person name="Saada N."/>
            <person name="Tang L."/>
            <person name="Weissenberger G."/>
            <person name="Zhu Y."/>
            <person name="Hemphill L."/>
            <person name="Shang Y."/>
            <person name="Youmans B."/>
            <person name="Ayvaz T."/>
            <person name="Ross M."/>
            <person name="Santibanez J."/>
            <person name="Aqrawi P."/>
            <person name="Gross S."/>
            <person name="Joshi V."/>
            <person name="Fowler G."/>
            <person name="Nazareth L."/>
            <person name="Reid J."/>
            <person name="Worley K."/>
            <person name="Petrosino J."/>
            <person name="Highlander S."/>
            <person name="Gibbs R."/>
        </authorList>
    </citation>
    <scope>NUCLEOTIDE SEQUENCE [LARGE SCALE GENOMIC DNA]</scope>
    <source>
        <strain evidence="2 3">ATCC BAA-1200</strain>
    </source>
</reference>
<dbReference type="SUPFAM" id="SSF81901">
    <property type="entry name" value="HCP-like"/>
    <property type="match status" value="1"/>
</dbReference>